<protein>
    <recommendedName>
        <fullName evidence="7">3-phosphoshikimate 1-carboxyvinyltransferase</fullName>
        <ecNumber evidence="7">2.5.1.19</ecNumber>
    </recommendedName>
    <alternativeName>
        <fullName evidence="7">5-enolpyruvylshikimate-3-phosphate synthase</fullName>
        <shortName evidence="7">EPSP synthase</shortName>
        <shortName evidence="7">EPSPS</shortName>
    </alternativeName>
</protein>
<dbReference type="GO" id="GO:0009423">
    <property type="term" value="P:chorismate biosynthetic process"/>
    <property type="evidence" value="ECO:0007669"/>
    <property type="project" value="UniProtKB-UniRule"/>
</dbReference>
<name>A0A1J0GGN4_9CLOT</name>
<dbReference type="InterPro" id="IPR001986">
    <property type="entry name" value="Enolpyruvate_Tfrase_dom"/>
</dbReference>
<feature type="binding site" evidence="7">
    <location>
        <position position="96"/>
    </location>
    <ligand>
        <name>phosphoenolpyruvate</name>
        <dbReference type="ChEBI" id="CHEBI:58702"/>
    </ligand>
</feature>
<dbReference type="Proteomes" id="UP000182569">
    <property type="component" value="Chromosome"/>
</dbReference>
<evidence type="ECO:0000256" key="1">
    <source>
        <dbReference type="ARBA" id="ARBA00004811"/>
    </source>
</evidence>
<comment type="subcellular location">
    <subcellularLocation>
        <location evidence="7">Cytoplasm</location>
    </subcellularLocation>
</comment>
<dbReference type="GO" id="GO:0005737">
    <property type="term" value="C:cytoplasm"/>
    <property type="evidence" value="ECO:0007669"/>
    <property type="project" value="UniProtKB-SubCell"/>
</dbReference>
<dbReference type="EMBL" id="CP015756">
    <property type="protein sequence ID" value="APC40477.1"/>
    <property type="molecule type" value="Genomic_DNA"/>
</dbReference>
<dbReference type="UniPathway" id="UPA00053">
    <property type="reaction ID" value="UER00089"/>
</dbReference>
<dbReference type="HAMAP" id="MF_00210">
    <property type="entry name" value="EPSP_synth"/>
    <property type="match status" value="1"/>
</dbReference>
<feature type="binding site" evidence="7">
    <location>
        <position position="169"/>
    </location>
    <ligand>
        <name>phosphoenolpyruvate</name>
        <dbReference type="ChEBI" id="CHEBI:58702"/>
    </ligand>
</feature>
<dbReference type="InterPro" id="IPR023193">
    <property type="entry name" value="EPSP_synthase_CS"/>
</dbReference>
<dbReference type="PANTHER" id="PTHR21090:SF5">
    <property type="entry name" value="PENTAFUNCTIONAL AROM POLYPEPTIDE"/>
    <property type="match status" value="1"/>
</dbReference>
<feature type="binding site" evidence="7">
    <location>
        <position position="169"/>
    </location>
    <ligand>
        <name>3-phosphoshikimate</name>
        <dbReference type="ChEBI" id="CHEBI:145989"/>
    </ligand>
</feature>
<dbReference type="NCBIfam" id="TIGR01356">
    <property type="entry name" value="aroA"/>
    <property type="match status" value="1"/>
</dbReference>
<comment type="catalytic activity">
    <reaction evidence="6">
        <text>3-phosphoshikimate + phosphoenolpyruvate = 5-O-(1-carboxyvinyl)-3-phosphoshikimate + phosphate</text>
        <dbReference type="Rhea" id="RHEA:21256"/>
        <dbReference type="ChEBI" id="CHEBI:43474"/>
        <dbReference type="ChEBI" id="CHEBI:57701"/>
        <dbReference type="ChEBI" id="CHEBI:58702"/>
        <dbReference type="ChEBI" id="CHEBI:145989"/>
        <dbReference type="EC" id="2.5.1.19"/>
    </reaction>
    <physiologicalReaction direction="left-to-right" evidence="6">
        <dbReference type="Rhea" id="RHEA:21257"/>
    </physiologicalReaction>
</comment>
<evidence type="ECO:0000313" key="10">
    <source>
        <dbReference type="Proteomes" id="UP000182569"/>
    </source>
</evidence>
<proteinExistence type="inferred from homology"/>
<evidence type="ECO:0000313" key="9">
    <source>
        <dbReference type="EMBL" id="APC40477.1"/>
    </source>
</evidence>
<dbReference type="GO" id="GO:0003866">
    <property type="term" value="F:3-phosphoshikimate 1-carboxyvinyltransferase activity"/>
    <property type="evidence" value="ECO:0007669"/>
    <property type="project" value="UniProtKB-UniRule"/>
</dbReference>
<dbReference type="AlphaFoldDB" id="A0A1J0GGN4"/>
<comment type="similarity">
    <text evidence="2 7">Belongs to the EPSP synthase family.</text>
</comment>
<dbReference type="PANTHER" id="PTHR21090">
    <property type="entry name" value="AROM/DEHYDROQUINATE SYNTHASE"/>
    <property type="match status" value="1"/>
</dbReference>
<evidence type="ECO:0000256" key="4">
    <source>
        <dbReference type="ARBA" id="ARBA00022679"/>
    </source>
</evidence>
<feature type="binding site" evidence="7">
    <location>
        <position position="124"/>
    </location>
    <ligand>
        <name>phosphoenolpyruvate</name>
        <dbReference type="ChEBI" id="CHEBI:58702"/>
    </ligand>
</feature>
<keyword evidence="7" id="KW-0963">Cytoplasm</keyword>
<evidence type="ECO:0000256" key="3">
    <source>
        <dbReference type="ARBA" id="ARBA00022605"/>
    </source>
</evidence>
<feature type="binding site" evidence="7">
    <location>
        <position position="309"/>
    </location>
    <ligand>
        <name>3-phosphoshikimate</name>
        <dbReference type="ChEBI" id="CHEBI:145989"/>
    </ligand>
</feature>
<dbReference type="OrthoDB" id="9809920at2"/>
<sequence length="430" mass="46940">MKSVIIKPSYLNGKVKIPPSKSLSHRAVIAAGLSNGECSIDNISMSEDIIATCEIMEKLGVDIKRLPSNIKVCGKGKPIFKLSENLSDELQCNESGSTLRFLIPIAMLTGEKIVFNGKSKLVQRTLKPYYDIFDNQNIKYTTNNGNLPLTVEGSLKPGVFELRGDVSSQFITGLIYSLPLLHGDSIIKITTKMESIGYIDLTLDVLSKFGVKIENNNYREFKIKGNQHYNRIDYRVEGDFSQAAFYLAAGVLGGEVECMDLNMESLQGDKVIVDIIKNMGGNITIKDGILKASKSNLKGTIVDASQCPDLVPIVAVLAALSDGTTEIINAGRVRIKESDRLKAMATELNKIGAEVIEKEDSLIIHGKPNLCGGVVSSWNDHRIAMAMAIASIRCSEELTIDDSGAVKKSYPGFYEDFKSLGGEINERTMG</sequence>
<comment type="pathway">
    <text evidence="1 7">Metabolic intermediate biosynthesis; chorismate biosynthesis; chorismate from D-erythrose 4-phosphate and phosphoenolpyruvate: step 6/7.</text>
</comment>
<feature type="binding site" evidence="7">
    <location>
        <position position="26"/>
    </location>
    <ligand>
        <name>3-phosphoshikimate</name>
        <dbReference type="ChEBI" id="CHEBI:145989"/>
    </ligand>
</feature>
<accession>A0A1J0GGN4</accession>
<keyword evidence="10" id="KW-1185">Reference proteome</keyword>
<dbReference type="STRING" id="1552.A7L45_10570"/>
<keyword evidence="5 7" id="KW-0057">Aromatic amino acid biosynthesis</keyword>
<reference evidence="10" key="1">
    <citation type="journal article" date="2016" name="Front. Microbiol.">
        <title>Complete Genome Sequence of Clostridium estertheticum DSM 8809, a Microbe Identified in Spoiled Vacuum Packed Beef.</title>
        <authorList>
            <person name="Yu Z."/>
            <person name="Gunn L."/>
            <person name="Brennan E."/>
            <person name="Reid R."/>
            <person name="Wall P.G."/>
            <person name="Gaora O.P."/>
            <person name="Hurley D."/>
            <person name="Bolton D."/>
            <person name="Fanning S."/>
        </authorList>
    </citation>
    <scope>NUCLEOTIDE SEQUENCE [LARGE SCALE GENOMIC DNA]</scope>
    <source>
        <strain evidence="10">DSM 8809</strain>
    </source>
</reference>
<dbReference type="PIRSF" id="PIRSF000505">
    <property type="entry name" value="EPSPS"/>
    <property type="match status" value="1"/>
</dbReference>
<feature type="binding site" evidence="7">
    <location>
        <position position="168"/>
    </location>
    <ligand>
        <name>3-phosphoshikimate</name>
        <dbReference type="ChEBI" id="CHEBI:145989"/>
    </ligand>
</feature>
<dbReference type="GO" id="GO:0009073">
    <property type="term" value="P:aromatic amino acid family biosynthetic process"/>
    <property type="evidence" value="ECO:0007669"/>
    <property type="project" value="UniProtKB-KW"/>
</dbReference>
<feature type="domain" description="Enolpyruvate transferase" evidence="8">
    <location>
        <begin position="7"/>
        <end position="416"/>
    </location>
</feature>
<organism evidence="9 10">
    <name type="scientific">Clostridium estertheticum subsp. estertheticum</name>
    <dbReference type="NCBI Taxonomy" id="1552"/>
    <lineage>
        <taxon>Bacteria</taxon>
        <taxon>Bacillati</taxon>
        <taxon>Bacillota</taxon>
        <taxon>Clostridia</taxon>
        <taxon>Eubacteriales</taxon>
        <taxon>Clostridiaceae</taxon>
        <taxon>Clostridium</taxon>
    </lineage>
</organism>
<evidence type="ECO:0000256" key="5">
    <source>
        <dbReference type="ARBA" id="ARBA00023141"/>
    </source>
</evidence>
<comment type="function">
    <text evidence="7">Catalyzes the transfer of the enolpyruvyl moiety of phosphoenolpyruvate (PEP) to the 5-hydroxyl of shikimate-3-phosphate (S3P) to produce enolpyruvyl shikimate-3-phosphate and inorganic phosphate.</text>
</comment>
<feature type="binding site" evidence="7">
    <location>
        <position position="336"/>
    </location>
    <ligand>
        <name>3-phosphoshikimate</name>
        <dbReference type="ChEBI" id="CHEBI:145989"/>
    </ligand>
</feature>
<dbReference type="PROSITE" id="PS00885">
    <property type="entry name" value="EPSP_SYNTHASE_2"/>
    <property type="match status" value="1"/>
</dbReference>
<comment type="subunit">
    <text evidence="7">Monomer.</text>
</comment>
<dbReference type="CDD" id="cd01556">
    <property type="entry name" value="EPSP_synthase"/>
    <property type="match status" value="1"/>
</dbReference>
<dbReference type="InterPro" id="IPR006264">
    <property type="entry name" value="EPSP_synthase"/>
</dbReference>
<keyword evidence="3 7" id="KW-0028">Amino-acid biosynthesis</keyword>
<dbReference type="RefSeq" id="WP_071612768.1">
    <property type="nucleotide sequence ID" value="NZ_CP015756.1"/>
</dbReference>
<feature type="binding site" evidence="7">
    <location>
        <position position="21"/>
    </location>
    <ligand>
        <name>3-phosphoshikimate</name>
        <dbReference type="ChEBI" id="CHEBI:145989"/>
    </ligand>
</feature>
<dbReference type="Pfam" id="PF00275">
    <property type="entry name" value="EPSP_synthase"/>
    <property type="match status" value="1"/>
</dbReference>
<feature type="binding site" evidence="7">
    <location>
        <position position="167"/>
    </location>
    <ligand>
        <name>3-phosphoshikimate</name>
        <dbReference type="ChEBI" id="CHEBI:145989"/>
    </ligand>
</feature>
<evidence type="ECO:0000256" key="6">
    <source>
        <dbReference type="ARBA" id="ARBA00044633"/>
    </source>
</evidence>
<feature type="binding site" evidence="7">
    <location>
        <position position="382"/>
    </location>
    <ligand>
        <name>phosphoenolpyruvate</name>
        <dbReference type="ChEBI" id="CHEBI:58702"/>
    </ligand>
</feature>
<dbReference type="GO" id="GO:0008652">
    <property type="term" value="P:amino acid biosynthetic process"/>
    <property type="evidence" value="ECO:0007669"/>
    <property type="project" value="UniProtKB-KW"/>
</dbReference>
<dbReference type="SUPFAM" id="SSF55205">
    <property type="entry name" value="EPT/RTPC-like"/>
    <property type="match status" value="1"/>
</dbReference>
<feature type="binding site" evidence="7">
    <location>
        <position position="340"/>
    </location>
    <ligand>
        <name>phosphoenolpyruvate</name>
        <dbReference type="ChEBI" id="CHEBI:58702"/>
    </ligand>
</feature>
<dbReference type="Gene3D" id="3.65.10.10">
    <property type="entry name" value="Enolpyruvate transferase domain"/>
    <property type="match status" value="2"/>
</dbReference>
<comment type="caution">
    <text evidence="7">Lacks conserved residue(s) required for the propagation of feature annotation.</text>
</comment>
<evidence type="ECO:0000256" key="7">
    <source>
        <dbReference type="HAMAP-Rule" id="MF_00210"/>
    </source>
</evidence>
<evidence type="ECO:0000259" key="8">
    <source>
        <dbReference type="Pfam" id="PF00275"/>
    </source>
</evidence>
<feature type="binding site" evidence="7">
    <location>
        <position position="22"/>
    </location>
    <ligand>
        <name>3-phosphoshikimate</name>
        <dbReference type="ChEBI" id="CHEBI:145989"/>
    </ligand>
</feature>
<gene>
    <name evidence="7" type="primary">aroA</name>
    <name evidence="9" type="ORF">A7L45_10570</name>
</gene>
<feature type="active site" description="Proton acceptor" evidence="7">
    <location>
        <position position="309"/>
    </location>
</feature>
<feature type="binding site" evidence="7">
    <location>
        <position position="195"/>
    </location>
    <ligand>
        <name>3-phosphoshikimate</name>
        <dbReference type="ChEBI" id="CHEBI:145989"/>
    </ligand>
</feature>
<dbReference type="InterPro" id="IPR013792">
    <property type="entry name" value="RNA3'P_cycl/enolpyr_Trfase_a/b"/>
</dbReference>
<feature type="binding site" evidence="7">
    <location>
        <position position="408"/>
    </location>
    <ligand>
        <name>phosphoenolpyruvate</name>
        <dbReference type="ChEBI" id="CHEBI:58702"/>
    </ligand>
</feature>
<evidence type="ECO:0000256" key="2">
    <source>
        <dbReference type="ARBA" id="ARBA00009948"/>
    </source>
</evidence>
<dbReference type="EC" id="2.5.1.19" evidence="7"/>
<keyword evidence="4 7" id="KW-0808">Transferase</keyword>
<dbReference type="InterPro" id="IPR036968">
    <property type="entry name" value="Enolpyruvate_Tfrase_sf"/>
</dbReference>
<dbReference type="KEGG" id="ceu:A7L45_10570"/>
<feature type="binding site" evidence="7">
    <location>
        <position position="21"/>
    </location>
    <ligand>
        <name>phosphoenolpyruvate</name>
        <dbReference type="ChEBI" id="CHEBI:58702"/>
    </ligand>
</feature>